<name>A0A3M8P5C1_9BACL</name>
<protein>
    <submittedName>
        <fullName evidence="1">Uncharacterized protein</fullName>
    </submittedName>
</protein>
<reference evidence="1 2" key="1">
    <citation type="journal article" date="2018" name="Int. J. Syst. Evol. Microbiol.">
        <title>Planococcus salinus sp. nov., a moderately halophilic bacterium isolated from a saline-alkali soil.</title>
        <authorList>
            <person name="Gan L."/>
        </authorList>
    </citation>
    <scope>NUCLEOTIDE SEQUENCE [LARGE SCALE GENOMIC DNA]</scope>
    <source>
        <strain evidence="1 2">LCB217</strain>
    </source>
</reference>
<gene>
    <name evidence="1" type="ORF">EEX84_12165</name>
</gene>
<dbReference type="Proteomes" id="UP000275473">
    <property type="component" value="Unassembled WGS sequence"/>
</dbReference>
<proteinExistence type="predicted"/>
<evidence type="ECO:0000313" key="2">
    <source>
        <dbReference type="Proteomes" id="UP000275473"/>
    </source>
</evidence>
<dbReference type="RefSeq" id="WP_123165923.1">
    <property type="nucleotide sequence ID" value="NZ_RIAX01000009.1"/>
</dbReference>
<dbReference type="EMBL" id="RIAX01000009">
    <property type="protein sequence ID" value="RNF38867.1"/>
    <property type="molecule type" value="Genomic_DNA"/>
</dbReference>
<comment type="caution">
    <text evidence="1">The sequence shown here is derived from an EMBL/GenBank/DDBJ whole genome shotgun (WGS) entry which is preliminary data.</text>
</comment>
<organism evidence="1 2">
    <name type="scientific">Planococcus salinus</name>
    <dbReference type="NCBI Taxonomy" id="1848460"/>
    <lineage>
        <taxon>Bacteria</taxon>
        <taxon>Bacillati</taxon>
        <taxon>Bacillota</taxon>
        <taxon>Bacilli</taxon>
        <taxon>Bacillales</taxon>
        <taxon>Caryophanaceae</taxon>
        <taxon>Planococcus</taxon>
    </lineage>
</organism>
<evidence type="ECO:0000313" key="1">
    <source>
        <dbReference type="EMBL" id="RNF38867.1"/>
    </source>
</evidence>
<sequence length="62" mass="7004">MTELPDGKLSIAMSQLFKADQKARSDNQINVTKEVRYNDYKQPTIYIPYIDTPAASAFGCVF</sequence>
<dbReference type="OrthoDB" id="9323at1372"/>
<dbReference type="AlphaFoldDB" id="A0A3M8P5C1"/>
<keyword evidence="2" id="KW-1185">Reference proteome</keyword>
<accession>A0A3M8P5C1</accession>